<reference evidence="3 4" key="1">
    <citation type="submission" date="2020-05" db="EMBL/GenBank/DDBJ databases">
        <title>WGS assembly of Panicum virgatum.</title>
        <authorList>
            <person name="Lovell J.T."/>
            <person name="Jenkins J."/>
            <person name="Shu S."/>
            <person name="Juenger T.E."/>
            <person name="Schmutz J."/>
        </authorList>
    </citation>
    <scope>NUCLEOTIDE SEQUENCE [LARGE SCALE GENOMIC DNA]</scope>
    <source>
        <strain evidence="4">cv. AP13</strain>
    </source>
</reference>
<dbReference type="InterPro" id="IPR006566">
    <property type="entry name" value="FBD"/>
</dbReference>
<proteinExistence type="predicted"/>
<feature type="domain" description="F-box/LRR-repeat protein 15/At3g58940/PEG3-like LRR" evidence="2">
    <location>
        <begin position="1"/>
        <end position="64"/>
    </location>
</feature>
<dbReference type="Proteomes" id="UP000823388">
    <property type="component" value="Chromosome 9K"/>
</dbReference>
<evidence type="ECO:0000259" key="1">
    <source>
        <dbReference type="Pfam" id="PF08387"/>
    </source>
</evidence>
<organism evidence="3 4">
    <name type="scientific">Panicum virgatum</name>
    <name type="common">Blackwell switchgrass</name>
    <dbReference type="NCBI Taxonomy" id="38727"/>
    <lineage>
        <taxon>Eukaryota</taxon>
        <taxon>Viridiplantae</taxon>
        <taxon>Streptophyta</taxon>
        <taxon>Embryophyta</taxon>
        <taxon>Tracheophyta</taxon>
        <taxon>Spermatophyta</taxon>
        <taxon>Magnoliopsida</taxon>
        <taxon>Liliopsida</taxon>
        <taxon>Poales</taxon>
        <taxon>Poaceae</taxon>
        <taxon>PACMAD clade</taxon>
        <taxon>Panicoideae</taxon>
        <taxon>Panicodae</taxon>
        <taxon>Paniceae</taxon>
        <taxon>Panicinae</taxon>
        <taxon>Panicum</taxon>
        <taxon>Panicum sect. Hiantes</taxon>
    </lineage>
</organism>
<evidence type="ECO:0000313" key="3">
    <source>
        <dbReference type="EMBL" id="KAG2545951.1"/>
    </source>
</evidence>
<dbReference type="Pfam" id="PF08387">
    <property type="entry name" value="FBD"/>
    <property type="match status" value="1"/>
</dbReference>
<evidence type="ECO:0000259" key="2">
    <source>
        <dbReference type="Pfam" id="PF24758"/>
    </source>
</evidence>
<dbReference type="InterPro" id="IPR055302">
    <property type="entry name" value="F-box_dom-containing"/>
</dbReference>
<dbReference type="Pfam" id="PF24758">
    <property type="entry name" value="LRR_At5g56370"/>
    <property type="match status" value="1"/>
</dbReference>
<keyword evidence="4" id="KW-1185">Reference proteome</keyword>
<evidence type="ECO:0000313" key="4">
    <source>
        <dbReference type="Proteomes" id="UP000823388"/>
    </source>
</evidence>
<name>A0A8T0N7V7_PANVG</name>
<evidence type="ECO:0008006" key="5">
    <source>
        <dbReference type="Google" id="ProtNLM"/>
    </source>
</evidence>
<protein>
    <recommendedName>
        <fullName evidence="5">FBD domain-containing protein</fullName>
    </recommendedName>
</protein>
<dbReference type="EMBL" id="CM029053">
    <property type="protein sequence ID" value="KAG2545951.1"/>
    <property type="molecule type" value="Genomic_DNA"/>
</dbReference>
<sequence length="159" mass="18063">MLGYLGTGFPVIQFGDSIFKSMVPVSLVDQFSTVTILALEMPEPNLKVVIDYLRCFPCLEKLNIKFNVNIWTSLEPGLHRDPFASIKCLDHSLETIVLQSYDGLKTHVEFAKFFVMGAKVLSVMKFCCRRVCTTRWIQNQQTAQFGEKSFKACSVCFCK</sequence>
<dbReference type="AlphaFoldDB" id="A0A8T0N7V7"/>
<dbReference type="PANTHER" id="PTHR32141">
    <property type="match status" value="1"/>
</dbReference>
<feature type="domain" description="FBD" evidence="1">
    <location>
        <begin position="86"/>
        <end position="126"/>
    </location>
</feature>
<gene>
    <name evidence="3" type="ORF">PVAP13_9KG471273</name>
</gene>
<accession>A0A8T0N7V7</accession>
<comment type="caution">
    <text evidence="3">The sequence shown here is derived from an EMBL/GenBank/DDBJ whole genome shotgun (WGS) entry which is preliminary data.</text>
</comment>
<dbReference type="InterPro" id="IPR055411">
    <property type="entry name" value="LRR_FXL15/At3g58940/PEG3-like"/>
</dbReference>
<dbReference type="PANTHER" id="PTHR32141:SF136">
    <property type="entry name" value="OS07G0287000 PROTEIN"/>
    <property type="match status" value="1"/>
</dbReference>